<dbReference type="AlphaFoldDB" id="A0A8S1MS66"/>
<gene>
    <name evidence="1" type="ORF">PPRIM_AZ9-3.1.T0670111</name>
</gene>
<keyword evidence="2" id="KW-1185">Reference proteome</keyword>
<dbReference type="OMA" id="VPCPKMQ"/>
<dbReference type="Proteomes" id="UP000688137">
    <property type="component" value="Unassembled WGS sequence"/>
</dbReference>
<proteinExistence type="predicted"/>
<evidence type="ECO:0000313" key="1">
    <source>
        <dbReference type="EMBL" id="CAD8082152.1"/>
    </source>
</evidence>
<accession>A0A8S1MS66</accession>
<reference evidence="1" key="1">
    <citation type="submission" date="2021-01" db="EMBL/GenBank/DDBJ databases">
        <authorList>
            <consortium name="Genoscope - CEA"/>
            <person name="William W."/>
        </authorList>
    </citation>
    <scope>NUCLEOTIDE SEQUENCE</scope>
</reference>
<dbReference type="EMBL" id="CAJJDM010000070">
    <property type="protein sequence ID" value="CAD8082152.1"/>
    <property type="molecule type" value="Genomic_DNA"/>
</dbReference>
<evidence type="ECO:0000313" key="2">
    <source>
        <dbReference type="Proteomes" id="UP000688137"/>
    </source>
</evidence>
<organism evidence="1 2">
    <name type="scientific">Paramecium primaurelia</name>
    <dbReference type="NCBI Taxonomy" id="5886"/>
    <lineage>
        <taxon>Eukaryota</taxon>
        <taxon>Sar</taxon>
        <taxon>Alveolata</taxon>
        <taxon>Ciliophora</taxon>
        <taxon>Intramacronucleata</taxon>
        <taxon>Oligohymenophorea</taxon>
        <taxon>Peniculida</taxon>
        <taxon>Parameciidae</taxon>
        <taxon>Paramecium</taxon>
    </lineage>
</organism>
<comment type="caution">
    <text evidence="1">The sequence shown here is derived from an EMBL/GenBank/DDBJ whole genome shotgun (WGS) entry which is preliminary data.</text>
</comment>
<protein>
    <submittedName>
        <fullName evidence="1">Uncharacterized protein</fullName>
    </submittedName>
</protein>
<sequence>MQIKKRHSVNPELQLKNLNSQYKSVCKSQHMIVTKDLQPSPIKLIRKQGRHTQSFINTHQSLHICNNPTYQLIQQCITAAEMIKEKHKTKTTHKFFHIRSCSVPCPKMQTINNLVDSLLDDADAQNIKEQKNLEVEIQTVMNQLIEEKKQKQKAISQGESLFKQQDLSIQYLKSRIEQYKQLV</sequence>
<name>A0A8S1MS66_PARPR</name>